<evidence type="ECO:0000259" key="2">
    <source>
        <dbReference type="Pfam" id="PF19026"/>
    </source>
</evidence>
<sequence length="117" mass="12288">MVQEHQATPARDQDDEGHATAKSAEDRKAASALASLDAAGQDETTGEVDREAVTQAMKSLGGTRPGVVKAQAKNIRVDEADVALLVSELEVPKGKATELLRAHDGDAVGAMRAWVRA</sequence>
<dbReference type="PANTHER" id="PTHR31184">
    <property type="entry name" value="HUNTINGTIN-INTERACTING PROTEIN K FAMILY MEMBER"/>
    <property type="match status" value="1"/>
</dbReference>
<dbReference type="GO" id="GO:0043066">
    <property type="term" value="P:negative regulation of apoptotic process"/>
    <property type="evidence" value="ECO:0007669"/>
    <property type="project" value="TreeGrafter"/>
</dbReference>
<evidence type="ECO:0000256" key="1">
    <source>
        <dbReference type="SAM" id="MobiDB-lite"/>
    </source>
</evidence>
<dbReference type="Pfam" id="PF19026">
    <property type="entry name" value="UBA_HYPK"/>
    <property type="match status" value="1"/>
</dbReference>
<name>A0A8K0J9V8_9HYPO</name>
<dbReference type="InterPro" id="IPR038922">
    <property type="entry name" value="HYPK_UBA"/>
</dbReference>
<feature type="compositionally biased region" description="Low complexity" evidence="1">
    <location>
        <begin position="30"/>
        <end position="39"/>
    </location>
</feature>
<dbReference type="AlphaFoldDB" id="A0A8K0J9V8"/>
<reference evidence="3" key="1">
    <citation type="journal article" date="2020" name="bioRxiv">
        <title>Whole genome comparisons of ergot fungi reveals the divergence and evolution of species within the genus Claviceps are the result of varying mechanisms driving genome evolution and host range expansion.</title>
        <authorList>
            <person name="Wyka S.A."/>
            <person name="Mondo S.J."/>
            <person name="Liu M."/>
            <person name="Dettman J."/>
            <person name="Nalam V."/>
            <person name="Broders K.D."/>
        </authorList>
    </citation>
    <scope>NUCLEOTIDE SEQUENCE</scope>
    <source>
        <strain evidence="3">CCC 489</strain>
    </source>
</reference>
<dbReference type="CDD" id="cd14361">
    <property type="entry name" value="UBA_HYPK"/>
    <property type="match status" value="1"/>
</dbReference>
<dbReference type="InterPro" id="IPR044034">
    <property type="entry name" value="NAC-like_UBA"/>
</dbReference>
<accession>A0A8K0J9V8</accession>
<keyword evidence="4" id="KW-1185">Reference proteome</keyword>
<organism evidence="3 4">
    <name type="scientific">Claviceps africana</name>
    <dbReference type="NCBI Taxonomy" id="83212"/>
    <lineage>
        <taxon>Eukaryota</taxon>
        <taxon>Fungi</taxon>
        <taxon>Dikarya</taxon>
        <taxon>Ascomycota</taxon>
        <taxon>Pezizomycotina</taxon>
        <taxon>Sordariomycetes</taxon>
        <taxon>Hypocreomycetidae</taxon>
        <taxon>Hypocreales</taxon>
        <taxon>Clavicipitaceae</taxon>
        <taxon>Claviceps</taxon>
    </lineage>
</organism>
<protein>
    <recommendedName>
        <fullName evidence="2">Nascent polypeptide-associated complex subunit alpha-like UBA domain-containing protein</fullName>
    </recommendedName>
</protein>
<comment type="caution">
    <text evidence="3">The sequence shown here is derived from an EMBL/GenBank/DDBJ whole genome shotgun (WGS) entry which is preliminary data.</text>
</comment>
<gene>
    <name evidence="3" type="ORF">E4U42_000600</name>
</gene>
<feature type="region of interest" description="Disordered" evidence="1">
    <location>
        <begin position="1"/>
        <end position="65"/>
    </location>
</feature>
<dbReference type="EMBL" id="SRPY01000115">
    <property type="protein sequence ID" value="KAG5928467.1"/>
    <property type="molecule type" value="Genomic_DNA"/>
</dbReference>
<proteinExistence type="predicted"/>
<evidence type="ECO:0000313" key="4">
    <source>
        <dbReference type="Proteomes" id="UP000811619"/>
    </source>
</evidence>
<dbReference type="Proteomes" id="UP000811619">
    <property type="component" value="Unassembled WGS sequence"/>
</dbReference>
<dbReference type="GO" id="GO:0050821">
    <property type="term" value="P:protein stabilization"/>
    <property type="evidence" value="ECO:0007669"/>
    <property type="project" value="TreeGrafter"/>
</dbReference>
<feature type="domain" description="Nascent polypeptide-associated complex subunit alpha-like UBA" evidence="2">
    <location>
        <begin position="75"/>
        <end position="115"/>
    </location>
</feature>
<feature type="compositionally biased region" description="Basic and acidic residues" evidence="1">
    <location>
        <begin position="16"/>
        <end position="29"/>
    </location>
</feature>
<dbReference type="InterPro" id="IPR052617">
    <property type="entry name" value="Huntingtin-int_K"/>
</dbReference>
<evidence type="ECO:0000313" key="3">
    <source>
        <dbReference type="EMBL" id="KAG5928467.1"/>
    </source>
</evidence>
<dbReference type="PANTHER" id="PTHR31184:SF2">
    <property type="entry name" value="HUNTINGTIN-INTERACTING PROTEIN K"/>
    <property type="match status" value="1"/>
</dbReference>
<dbReference type="OrthoDB" id="285219at2759"/>